<evidence type="ECO:0000256" key="1">
    <source>
        <dbReference type="ARBA" id="ARBA00008324"/>
    </source>
</evidence>
<dbReference type="Pfam" id="PF03061">
    <property type="entry name" value="4HBT"/>
    <property type="match status" value="1"/>
</dbReference>
<comment type="similarity">
    <text evidence="1">Belongs to the thioesterase PaaI family.</text>
</comment>
<sequence length="164" mass="18222">MAPDAYRTTDFNLSLDERIRSYQASVVADPKYSGFDTQMLRGVEYIGAHAESKTTVFQFEVADFMCNKDGVLHGGAASIMFDNISSTSLFTIGQPGYWDNLGVSRSLSIWFHHPIPAGARIRLVNTVVDAGRRMATVRSIMKSPDGKTCASCVHEKYFIRRTSL</sequence>
<dbReference type="AlphaFoldDB" id="A0A1L9RZ59"/>
<dbReference type="VEuPathDB" id="FungiDB:ASPWEDRAFT_22360"/>
<feature type="domain" description="Thioesterase" evidence="3">
    <location>
        <begin position="70"/>
        <end position="150"/>
    </location>
</feature>
<dbReference type="STRING" id="1073089.A0A1L9RZ59"/>
<evidence type="ECO:0000313" key="4">
    <source>
        <dbReference type="EMBL" id="OJJ40154.1"/>
    </source>
</evidence>
<protein>
    <recommendedName>
        <fullName evidence="3">Thioesterase domain-containing protein</fullName>
    </recommendedName>
</protein>
<gene>
    <name evidence="4" type="ORF">ASPWEDRAFT_22360</name>
</gene>
<name>A0A1L9RZ59_ASPWE</name>
<reference evidence="5" key="1">
    <citation type="journal article" date="2017" name="Genome Biol.">
        <title>Comparative genomics reveals high biological diversity and specific adaptations in the industrially and medically important fungal genus Aspergillus.</title>
        <authorList>
            <person name="de Vries R.P."/>
            <person name="Riley R."/>
            <person name="Wiebenga A."/>
            <person name="Aguilar-Osorio G."/>
            <person name="Amillis S."/>
            <person name="Uchima C.A."/>
            <person name="Anderluh G."/>
            <person name="Asadollahi M."/>
            <person name="Askin M."/>
            <person name="Barry K."/>
            <person name="Battaglia E."/>
            <person name="Bayram O."/>
            <person name="Benocci T."/>
            <person name="Braus-Stromeyer S.A."/>
            <person name="Caldana C."/>
            <person name="Canovas D."/>
            <person name="Cerqueira G.C."/>
            <person name="Chen F."/>
            <person name="Chen W."/>
            <person name="Choi C."/>
            <person name="Clum A."/>
            <person name="Dos Santos R.A."/>
            <person name="Damasio A.R."/>
            <person name="Diallinas G."/>
            <person name="Emri T."/>
            <person name="Fekete E."/>
            <person name="Flipphi M."/>
            <person name="Freyberg S."/>
            <person name="Gallo A."/>
            <person name="Gournas C."/>
            <person name="Habgood R."/>
            <person name="Hainaut M."/>
            <person name="Harispe M.L."/>
            <person name="Henrissat B."/>
            <person name="Hilden K.S."/>
            <person name="Hope R."/>
            <person name="Hossain A."/>
            <person name="Karabika E."/>
            <person name="Karaffa L."/>
            <person name="Karanyi Z."/>
            <person name="Krasevec N."/>
            <person name="Kuo A."/>
            <person name="Kusch H."/>
            <person name="LaButti K."/>
            <person name="Lagendijk E.L."/>
            <person name="Lapidus A."/>
            <person name="Levasseur A."/>
            <person name="Lindquist E."/>
            <person name="Lipzen A."/>
            <person name="Logrieco A.F."/>
            <person name="MacCabe A."/>
            <person name="Maekelae M.R."/>
            <person name="Malavazi I."/>
            <person name="Melin P."/>
            <person name="Meyer V."/>
            <person name="Mielnichuk N."/>
            <person name="Miskei M."/>
            <person name="Molnar A.P."/>
            <person name="Mule G."/>
            <person name="Ngan C.Y."/>
            <person name="Orejas M."/>
            <person name="Orosz E."/>
            <person name="Ouedraogo J.P."/>
            <person name="Overkamp K.M."/>
            <person name="Park H.-S."/>
            <person name="Perrone G."/>
            <person name="Piumi F."/>
            <person name="Punt P.J."/>
            <person name="Ram A.F."/>
            <person name="Ramon A."/>
            <person name="Rauscher S."/>
            <person name="Record E."/>
            <person name="Riano-Pachon D.M."/>
            <person name="Robert V."/>
            <person name="Roehrig J."/>
            <person name="Ruller R."/>
            <person name="Salamov A."/>
            <person name="Salih N.S."/>
            <person name="Samson R.A."/>
            <person name="Sandor E."/>
            <person name="Sanguinetti M."/>
            <person name="Schuetze T."/>
            <person name="Sepcic K."/>
            <person name="Shelest E."/>
            <person name="Sherlock G."/>
            <person name="Sophianopoulou V."/>
            <person name="Squina F.M."/>
            <person name="Sun H."/>
            <person name="Susca A."/>
            <person name="Todd R.B."/>
            <person name="Tsang A."/>
            <person name="Unkles S.E."/>
            <person name="van de Wiele N."/>
            <person name="van Rossen-Uffink D."/>
            <person name="Oliveira J.V."/>
            <person name="Vesth T.C."/>
            <person name="Visser J."/>
            <person name="Yu J.-H."/>
            <person name="Zhou M."/>
            <person name="Andersen M.R."/>
            <person name="Archer D.B."/>
            <person name="Baker S.E."/>
            <person name="Benoit I."/>
            <person name="Brakhage A.A."/>
            <person name="Braus G.H."/>
            <person name="Fischer R."/>
            <person name="Frisvad J.C."/>
            <person name="Goldman G.H."/>
            <person name="Houbraken J."/>
            <person name="Oakley B."/>
            <person name="Pocsi I."/>
            <person name="Scazzocchio C."/>
            <person name="Seiboth B."/>
            <person name="vanKuyk P.A."/>
            <person name="Wortman J."/>
            <person name="Dyer P.S."/>
            <person name="Grigoriev I.V."/>
        </authorList>
    </citation>
    <scope>NUCLEOTIDE SEQUENCE [LARGE SCALE GENOMIC DNA]</scope>
    <source>
        <strain evidence="5">DTO 134E9</strain>
    </source>
</reference>
<evidence type="ECO:0000256" key="2">
    <source>
        <dbReference type="ARBA" id="ARBA00022801"/>
    </source>
</evidence>
<evidence type="ECO:0000259" key="3">
    <source>
        <dbReference type="Pfam" id="PF03061"/>
    </source>
</evidence>
<dbReference type="GeneID" id="63748175"/>
<dbReference type="PANTHER" id="PTHR21660:SF1">
    <property type="entry name" value="ACYL-COENZYME A THIOESTERASE 13"/>
    <property type="match status" value="1"/>
</dbReference>
<dbReference type="Gene3D" id="3.10.129.10">
    <property type="entry name" value="Hotdog Thioesterase"/>
    <property type="match status" value="1"/>
</dbReference>
<evidence type="ECO:0000313" key="5">
    <source>
        <dbReference type="Proteomes" id="UP000184383"/>
    </source>
</evidence>
<dbReference type="RefSeq" id="XP_040693830.1">
    <property type="nucleotide sequence ID" value="XM_040832327.1"/>
</dbReference>
<proteinExistence type="inferred from homology"/>
<keyword evidence="5" id="KW-1185">Reference proteome</keyword>
<dbReference type="CDD" id="cd03443">
    <property type="entry name" value="PaaI_thioesterase"/>
    <property type="match status" value="1"/>
</dbReference>
<dbReference type="EMBL" id="KV878209">
    <property type="protein sequence ID" value="OJJ40154.1"/>
    <property type="molecule type" value="Genomic_DNA"/>
</dbReference>
<accession>A0A1L9RZ59</accession>
<dbReference type="Proteomes" id="UP000184383">
    <property type="component" value="Unassembled WGS sequence"/>
</dbReference>
<keyword evidence="2" id="KW-0378">Hydrolase</keyword>
<dbReference type="PANTHER" id="PTHR21660">
    <property type="entry name" value="THIOESTERASE SUPERFAMILY MEMBER-RELATED"/>
    <property type="match status" value="1"/>
</dbReference>
<dbReference type="OrthoDB" id="2831072at2759"/>
<dbReference type="InterPro" id="IPR006683">
    <property type="entry name" value="Thioestr_dom"/>
</dbReference>
<dbReference type="InterPro" id="IPR029069">
    <property type="entry name" value="HotDog_dom_sf"/>
</dbReference>
<dbReference type="GO" id="GO:0047617">
    <property type="term" value="F:fatty acyl-CoA hydrolase activity"/>
    <property type="evidence" value="ECO:0007669"/>
    <property type="project" value="InterPro"/>
</dbReference>
<dbReference type="InterPro" id="IPR039298">
    <property type="entry name" value="ACOT13"/>
</dbReference>
<organism evidence="4 5">
    <name type="scientific">Aspergillus wentii DTO 134E9</name>
    <dbReference type="NCBI Taxonomy" id="1073089"/>
    <lineage>
        <taxon>Eukaryota</taxon>
        <taxon>Fungi</taxon>
        <taxon>Dikarya</taxon>
        <taxon>Ascomycota</taxon>
        <taxon>Pezizomycotina</taxon>
        <taxon>Eurotiomycetes</taxon>
        <taxon>Eurotiomycetidae</taxon>
        <taxon>Eurotiales</taxon>
        <taxon>Aspergillaceae</taxon>
        <taxon>Aspergillus</taxon>
        <taxon>Aspergillus subgen. Cremei</taxon>
    </lineage>
</organism>
<dbReference type="SUPFAM" id="SSF54637">
    <property type="entry name" value="Thioesterase/thiol ester dehydrase-isomerase"/>
    <property type="match status" value="1"/>
</dbReference>